<dbReference type="Pfam" id="PF13676">
    <property type="entry name" value="TIR_2"/>
    <property type="match status" value="1"/>
</dbReference>
<accession>A0A9D2SCT6</accession>
<dbReference type="AlphaFoldDB" id="A0A9D2SCT6"/>
<comment type="caution">
    <text evidence="2">The sequence shown here is derived from an EMBL/GenBank/DDBJ whole genome shotgun (WGS) entry which is preliminary data.</text>
</comment>
<protein>
    <submittedName>
        <fullName evidence="2">Toll/interleukin-1 receptor domain-containing protein</fullName>
    </submittedName>
</protein>
<sequence>MAKVFISYCSKNRELVEAFMEFLQLGMGVHRSDIFCTVYSEALPTGTDFIAKIREQLRECTAVISLITEEYLKSPFCMVEMGAAWAMCGSYFPILTVPFEKLKNTPLQNMQMRRLSSVEDLSAIYDELHTCGVLTDYQTARFYKKVAEFVQLVEKLSGADFLIPKDGEGYYEAVIESVRPLRDRHYRCYRIRGQIADPPDGETANSDWLFYWENVFPDLQAGDRVRFKTTRSKVNVFPDLGKARNLYPDDLKKLED</sequence>
<proteinExistence type="predicted"/>
<gene>
    <name evidence="2" type="ORF">H9763_06245</name>
</gene>
<dbReference type="SUPFAM" id="SSF52200">
    <property type="entry name" value="Toll/Interleukin receptor TIR domain"/>
    <property type="match status" value="1"/>
</dbReference>
<dbReference type="GO" id="GO:0007165">
    <property type="term" value="P:signal transduction"/>
    <property type="evidence" value="ECO:0007669"/>
    <property type="project" value="InterPro"/>
</dbReference>
<evidence type="ECO:0000259" key="1">
    <source>
        <dbReference type="PROSITE" id="PS50104"/>
    </source>
</evidence>
<evidence type="ECO:0000313" key="3">
    <source>
        <dbReference type="Proteomes" id="UP000886883"/>
    </source>
</evidence>
<name>A0A9D2SCT6_9FIRM</name>
<dbReference type="EMBL" id="DWXE01000022">
    <property type="protein sequence ID" value="HJB91054.1"/>
    <property type="molecule type" value="Genomic_DNA"/>
</dbReference>
<organism evidence="2 3">
    <name type="scientific">Candidatus Eisenbergiella merdigallinarum</name>
    <dbReference type="NCBI Taxonomy" id="2838552"/>
    <lineage>
        <taxon>Bacteria</taxon>
        <taxon>Bacillati</taxon>
        <taxon>Bacillota</taxon>
        <taxon>Clostridia</taxon>
        <taxon>Lachnospirales</taxon>
        <taxon>Lachnospiraceae</taxon>
        <taxon>Eisenbergiella</taxon>
    </lineage>
</organism>
<dbReference type="PROSITE" id="PS50104">
    <property type="entry name" value="TIR"/>
    <property type="match status" value="1"/>
</dbReference>
<dbReference type="InterPro" id="IPR035897">
    <property type="entry name" value="Toll_tir_struct_dom_sf"/>
</dbReference>
<dbReference type="Proteomes" id="UP000886883">
    <property type="component" value="Unassembled WGS sequence"/>
</dbReference>
<feature type="domain" description="TIR" evidence="1">
    <location>
        <begin position="1"/>
        <end position="150"/>
    </location>
</feature>
<reference evidence="2" key="1">
    <citation type="journal article" date="2021" name="PeerJ">
        <title>Extensive microbial diversity within the chicken gut microbiome revealed by metagenomics and culture.</title>
        <authorList>
            <person name="Gilroy R."/>
            <person name="Ravi A."/>
            <person name="Getino M."/>
            <person name="Pursley I."/>
            <person name="Horton D.L."/>
            <person name="Alikhan N.F."/>
            <person name="Baker D."/>
            <person name="Gharbi K."/>
            <person name="Hall N."/>
            <person name="Watson M."/>
            <person name="Adriaenssens E.M."/>
            <person name="Foster-Nyarko E."/>
            <person name="Jarju S."/>
            <person name="Secka A."/>
            <person name="Antonio M."/>
            <person name="Oren A."/>
            <person name="Chaudhuri R.R."/>
            <person name="La Ragione R."/>
            <person name="Hildebrand F."/>
            <person name="Pallen M.J."/>
        </authorList>
    </citation>
    <scope>NUCLEOTIDE SEQUENCE</scope>
    <source>
        <strain evidence="2">USAMLcec3-2134</strain>
    </source>
</reference>
<dbReference type="Gene3D" id="3.40.50.10140">
    <property type="entry name" value="Toll/interleukin-1 receptor homology (TIR) domain"/>
    <property type="match status" value="1"/>
</dbReference>
<keyword evidence="2" id="KW-0675">Receptor</keyword>
<evidence type="ECO:0000313" key="2">
    <source>
        <dbReference type="EMBL" id="HJB91054.1"/>
    </source>
</evidence>
<reference evidence="2" key="2">
    <citation type="submission" date="2021-04" db="EMBL/GenBank/DDBJ databases">
        <authorList>
            <person name="Gilroy R."/>
        </authorList>
    </citation>
    <scope>NUCLEOTIDE SEQUENCE</scope>
    <source>
        <strain evidence="2">USAMLcec3-2134</strain>
    </source>
</reference>
<dbReference type="InterPro" id="IPR000157">
    <property type="entry name" value="TIR_dom"/>
</dbReference>